<dbReference type="Proteomes" id="UP001549291">
    <property type="component" value="Unassembled WGS sequence"/>
</dbReference>
<accession>A0ABV2RKH7</accession>
<sequence length="59" mass="6182">MIVALARGGVTVTIHHGDRKWRAKTKMSKTTPCTVEGMSAINGLDGLEETVDPSGKTGA</sequence>
<dbReference type="RefSeq" id="WP_148312315.1">
    <property type="nucleotide sequence ID" value="NZ_CP066351.1"/>
</dbReference>
<evidence type="ECO:0008006" key="3">
    <source>
        <dbReference type="Google" id="ProtNLM"/>
    </source>
</evidence>
<evidence type="ECO:0000313" key="2">
    <source>
        <dbReference type="Proteomes" id="UP001549291"/>
    </source>
</evidence>
<protein>
    <recommendedName>
        <fullName evidence="3">Transposase</fullName>
    </recommendedName>
</protein>
<proteinExistence type="predicted"/>
<name>A0ABV2RKH7_BRAJP</name>
<organism evidence="1 2">
    <name type="scientific">Bradyrhizobium japonicum</name>
    <dbReference type="NCBI Taxonomy" id="375"/>
    <lineage>
        <taxon>Bacteria</taxon>
        <taxon>Pseudomonadati</taxon>
        <taxon>Pseudomonadota</taxon>
        <taxon>Alphaproteobacteria</taxon>
        <taxon>Hyphomicrobiales</taxon>
        <taxon>Nitrobacteraceae</taxon>
        <taxon>Bradyrhizobium</taxon>
    </lineage>
</organism>
<dbReference type="EMBL" id="JBEPTQ010000002">
    <property type="protein sequence ID" value="MET4717441.1"/>
    <property type="molecule type" value="Genomic_DNA"/>
</dbReference>
<evidence type="ECO:0000313" key="1">
    <source>
        <dbReference type="EMBL" id="MET4717441.1"/>
    </source>
</evidence>
<reference evidence="1 2" key="1">
    <citation type="submission" date="2024-06" db="EMBL/GenBank/DDBJ databases">
        <title>Genomic Encyclopedia of Type Strains, Phase V (KMG-V): Genome sequencing to study the core and pangenomes of soil and plant-associated prokaryotes.</title>
        <authorList>
            <person name="Whitman W."/>
        </authorList>
    </citation>
    <scope>NUCLEOTIDE SEQUENCE [LARGE SCALE GENOMIC DNA]</scope>
    <source>
        <strain evidence="1 2">USDA 160</strain>
    </source>
</reference>
<comment type="caution">
    <text evidence="1">The sequence shown here is derived from an EMBL/GenBank/DDBJ whole genome shotgun (WGS) entry which is preliminary data.</text>
</comment>
<keyword evidence="2" id="KW-1185">Reference proteome</keyword>
<gene>
    <name evidence="1" type="ORF">ABIF63_001547</name>
</gene>